<dbReference type="RefSeq" id="WP_171436275.1">
    <property type="nucleotide sequence ID" value="NZ_JABFJV010000118.1"/>
</dbReference>
<dbReference type="SUPFAM" id="SSF52540">
    <property type="entry name" value="P-loop containing nucleoside triphosphate hydrolases"/>
    <property type="match status" value="2"/>
</dbReference>
<evidence type="ECO:0000313" key="4">
    <source>
        <dbReference type="Proteomes" id="UP000563426"/>
    </source>
</evidence>
<evidence type="ECO:0000313" key="3">
    <source>
        <dbReference type="EMBL" id="NOK35600.1"/>
    </source>
</evidence>
<dbReference type="Pfam" id="PF13086">
    <property type="entry name" value="AAA_11"/>
    <property type="match status" value="2"/>
</dbReference>
<dbReference type="PANTHER" id="PTHR10887">
    <property type="entry name" value="DNA2/NAM7 HELICASE FAMILY"/>
    <property type="match status" value="1"/>
</dbReference>
<dbReference type="InterPro" id="IPR045055">
    <property type="entry name" value="DNA2/NAM7-like"/>
</dbReference>
<feature type="domain" description="DNA2/NAM7 helicase helicase" evidence="1">
    <location>
        <begin position="217"/>
        <end position="317"/>
    </location>
</feature>
<gene>
    <name evidence="3" type="ORF">HMI49_20575</name>
</gene>
<accession>A0A7Y4NS97</accession>
<sequence length="887" mass="100452">MAFLHYANLDLHRPEVALQQVFYGLKDIADYLKRSIDYLEENAVLRVSCRTLAPGDLSDLESAERVAGVWVEIDDLDGDGSGGERALKDFLDEHTERVHERVEKPSRQGKARRFDYSKETQLEVIDRDPVRQRLCLDREPRTAELLLRPNTYQLQKQRDAVQALQNAPHPQHRPLLDLFQSHGLVKWPEPERAELDEREWLLLRAPTPGAALRPGTESQRQFVSKALASRDWGILEGPPGSGKTTTICELILQELRRGHRVLLCASTHVAVDNVIEKLMDSRQPFQNEVIPVRIGDRKNISDVVKPWQIDSLRKTEREGLLRWLKKQSHPTRAQQTLFEALQRPGNEIIDRIILDSANVVCGTTIGILQHPDIRANSRNNQAGRTPIFDVLILDEASKTTFQEFLVPALLARKWILVGDPRQLSPYVEEDHLAANLDAAVPKAAVRDAALDTFEVKAFLQAPLHGEQRQRGAVIVVTEDPLIRDAYRLEAASRKVPLVELDGSQTVSAWDLLTAGVIVGREEAILRHEEQLPLDVAILHGGGPALSGLRRRIRLRQDGEDARSWGGEIAWRLARAYEKRQLEGSGPGIGAAERLPHDLEDLLPSESALDLAFTKPLSGQSSRSDEVRESIQRVQRVAMPSILESLWSGFGRHKKQRSGTALSDGLPPAARDSRHVLLQYQHRMHPDISGFPRKHIYQGSALVDPPDMAGLRAWREPLWPGRMLWINVARHVNGTRNEFESNALERQLKRFLEWTQVHAPPEGRAWEVAVLTFYRAQERLLRSMLRRLAVQPKGFQRFSIGGRERPRVVIDLCTVDRFQGHEADLVLLSFARTRGVGFLDSPNRLNVALTRARYQTLLVGNRDNFAKQKRSELLRQLAALDSTHDIQE</sequence>
<dbReference type="Gene3D" id="3.40.50.300">
    <property type="entry name" value="P-loop containing nucleotide triphosphate hydrolases"/>
    <property type="match status" value="2"/>
</dbReference>
<keyword evidence="4" id="KW-1185">Reference proteome</keyword>
<protein>
    <submittedName>
        <fullName evidence="3">AAA family ATPase</fullName>
    </submittedName>
</protein>
<proteinExistence type="predicted"/>
<dbReference type="InterPro" id="IPR027417">
    <property type="entry name" value="P-loop_NTPase"/>
</dbReference>
<dbReference type="InterPro" id="IPR041679">
    <property type="entry name" value="DNA2/NAM7-like_C"/>
</dbReference>
<dbReference type="EMBL" id="JABFJV010000118">
    <property type="protein sequence ID" value="NOK35600.1"/>
    <property type="molecule type" value="Genomic_DNA"/>
</dbReference>
<dbReference type="CDD" id="cd18808">
    <property type="entry name" value="SF1_C_Upf1"/>
    <property type="match status" value="1"/>
</dbReference>
<dbReference type="GO" id="GO:0004386">
    <property type="term" value="F:helicase activity"/>
    <property type="evidence" value="ECO:0007669"/>
    <property type="project" value="InterPro"/>
</dbReference>
<organism evidence="3 4">
    <name type="scientific">Corallococcus exercitus</name>
    <dbReference type="NCBI Taxonomy" id="2316736"/>
    <lineage>
        <taxon>Bacteria</taxon>
        <taxon>Pseudomonadati</taxon>
        <taxon>Myxococcota</taxon>
        <taxon>Myxococcia</taxon>
        <taxon>Myxococcales</taxon>
        <taxon>Cystobacterineae</taxon>
        <taxon>Myxococcaceae</taxon>
        <taxon>Corallococcus</taxon>
    </lineage>
</organism>
<dbReference type="AlphaFoldDB" id="A0A7Y4NS97"/>
<feature type="domain" description="DNA2/NAM7 helicase helicase" evidence="1">
    <location>
        <begin position="331"/>
        <end position="427"/>
    </location>
</feature>
<dbReference type="PANTHER" id="PTHR10887:SF495">
    <property type="entry name" value="HELICASE SENATAXIN ISOFORM X1-RELATED"/>
    <property type="match status" value="1"/>
</dbReference>
<dbReference type="InterPro" id="IPR047187">
    <property type="entry name" value="SF1_C_Upf1"/>
</dbReference>
<dbReference type="Pfam" id="PF13087">
    <property type="entry name" value="AAA_12"/>
    <property type="match status" value="1"/>
</dbReference>
<evidence type="ECO:0000259" key="2">
    <source>
        <dbReference type="Pfam" id="PF13087"/>
    </source>
</evidence>
<dbReference type="InterPro" id="IPR041677">
    <property type="entry name" value="DNA2/NAM7_AAA_11"/>
</dbReference>
<evidence type="ECO:0000259" key="1">
    <source>
        <dbReference type="Pfam" id="PF13086"/>
    </source>
</evidence>
<dbReference type="Proteomes" id="UP000563426">
    <property type="component" value="Unassembled WGS sequence"/>
</dbReference>
<comment type="caution">
    <text evidence="3">The sequence shown here is derived from an EMBL/GenBank/DDBJ whole genome shotgun (WGS) entry which is preliminary data.</text>
</comment>
<feature type="domain" description="DNA2/NAM7 helicase-like C-terminal" evidence="2">
    <location>
        <begin position="672"/>
        <end position="861"/>
    </location>
</feature>
<name>A0A7Y4NS97_9BACT</name>
<reference evidence="3 4" key="1">
    <citation type="submission" date="2020-05" db="EMBL/GenBank/DDBJ databases">
        <authorList>
            <person name="Whitworth D."/>
        </authorList>
    </citation>
    <scope>NUCLEOTIDE SEQUENCE [LARGE SCALE GENOMIC DNA]</scope>
    <source>
        <strain evidence="3 4">AB043B</strain>
    </source>
</reference>